<organism evidence="4 5">
    <name type="scientific">Porphyromonas levii</name>
    <dbReference type="NCBI Taxonomy" id="28114"/>
    <lineage>
        <taxon>Bacteria</taxon>
        <taxon>Pseudomonadati</taxon>
        <taxon>Bacteroidota</taxon>
        <taxon>Bacteroidia</taxon>
        <taxon>Bacteroidales</taxon>
        <taxon>Porphyromonadaceae</taxon>
        <taxon>Porphyromonas</taxon>
    </lineage>
</organism>
<keyword evidence="5" id="KW-1185">Reference proteome</keyword>
<accession>A0A4Y8WQS4</accession>
<reference evidence="4 5" key="1">
    <citation type="submission" date="2019-03" db="EMBL/GenBank/DDBJ databases">
        <title>Porphyromonas levii Isolated from the Uterus of Dairy Cows.</title>
        <authorList>
            <person name="Francis A.M."/>
        </authorList>
    </citation>
    <scope>NUCLEOTIDE SEQUENCE [LARGE SCALE GENOMIC DNA]</scope>
    <source>
        <strain evidence="4 5">AF5678</strain>
    </source>
</reference>
<dbReference type="Proteomes" id="UP000297225">
    <property type="component" value="Unassembled WGS sequence"/>
</dbReference>
<dbReference type="Pfam" id="PF03793">
    <property type="entry name" value="PASTA"/>
    <property type="match status" value="1"/>
</dbReference>
<evidence type="ECO:0000256" key="3">
    <source>
        <dbReference type="ARBA" id="ARBA00023136"/>
    </source>
</evidence>
<dbReference type="Gene3D" id="3.90.1310.10">
    <property type="entry name" value="Penicillin-binding protein 2a (Domain 2)"/>
    <property type="match status" value="1"/>
</dbReference>
<comment type="caution">
    <text evidence="4">The sequence shown here is derived from an EMBL/GenBank/DDBJ whole genome shotgun (WGS) entry which is preliminary data.</text>
</comment>
<dbReference type="AlphaFoldDB" id="A0A4Y8WQS4"/>
<name>A0A4Y8WQS4_9PORP</name>
<dbReference type="SUPFAM" id="SSF54184">
    <property type="entry name" value="Penicillin-binding protein 2x (pbp-2x), c-terminal domain"/>
    <property type="match status" value="1"/>
</dbReference>
<proteinExistence type="predicted"/>
<dbReference type="SMART" id="SM00740">
    <property type="entry name" value="PASTA"/>
    <property type="match status" value="1"/>
</dbReference>
<dbReference type="PANTHER" id="PTHR30627">
    <property type="entry name" value="PEPTIDOGLYCAN D,D-TRANSPEPTIDASE"/>
    <property type="match status" value="1"/>
</dbReference>
<dbReference type="SUPFAM" id="SSF56601">
    <property type="entry name" value="beta-lactamase/transpeptidase-like"/>
    <property type="match status" value="1"/>
</dbReference>
<dbReference type="CDD" id="cd06575">
    <property type="entry name" value="PASTA_Pbp2x-like_2"/>
    <property type="match status" value="1"/>
</dbReference>
<evidence type="ECO:0000313" key="4">
    <source>
        <dbReference type="EMBL" id="TFH94847.1"/>
    </source>
</evidence>
<keyword evidence="3" id="KW-0472">Membrane</keyword>
<dbReference type="SUPFAM" id="SSF56519">
    <property type="entry name" value="Penicillin binding protein dimerisation domain"/>
    <property type="match status" value="1"/>
</dbReference>
<dbReference type="Gene3D" id="3.30.450.330">
    <property type="match status" value="1"/>
</dbReference>
<dbReference type="RefSeq" id="WP_134849769.1">
    <property type="nucleotide sequence ID" value="NZ_CP197400.1"/>
</dbReference>
<dbReference type="InterPro" id="IPR005543">
    <property type="entry name" value="PASTA_dom"/>
</dbReference>
<dbReference type="PANTHER" id="PTHR30627:SF1">
    <property type="entry name" value="PEPTIDOGLYCAN D,D-TRANSPEPTIDASE FTSI"/>
    <property type="match status" value="1"/>
</dbReference>
<dbReference type="EMBL" id="SPNC01000081">
    <property type="protein sequence ID" value="TFH94847.1"/>
    <property type="molecule type" value="Genomic_DNA"/>
</dbReference>
<dbReference type="InterPro" id="IPR001460">
    <property type="entry name" value="PCN-bd_Tpept"/>
</dbReference>
<dbReference type="InterPro" id="IPR036138">
    <property type="entry name" value="PBP_dimer_sf"/>
</dbReference>
<gene>
    <name evidence="4" type="ORF">E4P47_05930</name>
</gene>
<evidence type="ECO:0000256" key="1">
    <source>
        <dbReference type="ARBA" id="ARBA00004370"/>
    </source>
</evidence>
<dbReference type="InterPro" id="IPR005311">
    <property type="entry name" value="PBP_dimer"/>
</dbReference>
<dbReference type="STRING" id="1122973.GCA_000379925_01260"/>
<keyword evidence="2" id="KW-0378">Hydrolase</keyword>
<evidence type="ECO:0000256" key="2">
    <source>
        <dbReference type="ARBA" id="ARBA00022645"/>
    </source>
</evidence>
<sequence length="720" mass="79543">MNHLEEKQRERGNRQRTLRIHKGWQKYMLLGVILLALGCLVVLKATVTATVNAHKWQALMPTQTIRKNVDPIRGNIYSDSDLPIAISVPRYVVAIDFGSKGFEDGVFKEQLEDLSKFLSTLIGDRSAAEYRRVLLTGKGRGRFHRIIRREVSYVELQEIRNHPYFKGRSRFKSGLVTESYVRRVHPYGNLAFRTIGRIMNEPDSLGLTHGNSGLEMRFDSVLCGVQGVQRLVRMPARTVPIVEKPALNGMNVYSTLNVDIQDIAEKSLRKTLIEVDADWGCAIVMDVKTGAIKAMANLDRMKEGVYMESTNHALADLIEPGSTFKTISMLAVLENKGVNPEDTIDVGNGLYSVGRGLVIRDHNAHKGGYGKITYNDVIYFSSNVGTARAVMKTFGDNNQAYLDALMKMNVFDQIDLEIPGTACPKIQKDVSKWTKSTMPWSSYGYEVLVPPIYTLRFYNAIANGGKMMEPYLVREVSGNGEVAYEREPRVINEQIASEEALGQIRFMLRGVVTKGTGKDMDSPYVAIAGKTGTAQKLGGGTFKGGGHNVSFCGYFPADNPLYSCIVVVSRPRGVYPSGSIPGKVLREIAEQTIATSYTVPINEVKADSLATFNQRVLAGNTKSIKKAIKYTGVEPDRFDKKSEWVKHEGGDSLQMLTSTTPQSGVMPDMVGMSVMDAVYLGEKLGLTVRISGSGAVVGKQSIRAGERARNGQHLLLTLQR</sequence>
<dbReference type="GO" id="GO:0004180">
    <property type="term" value="F:carboxypeptidase activity"/>
    <property type="evidence" value="ECO:0007669"/>
    <property type="project" value="UniProtKB-KW"/>
</dbReference>
<keyword evidence="2" id="KW-0645">Protease</keyword>
<dbReference type="Gene3D" id="3.40.710.10">
    <property type="entry name" value="DD-peptidase/beta-lactamase superfamily"/>
    <property type="match status" value="1"/>
</dbReference>
<evidence type="ECO:0000313" key="5">
    <source>
        <dbReference type="Proteomes" id="UP000297225"/>
    </source>
</evidence>
<dbReference type="Pfam" id="PF00905">
    <property type="entry name" value="Transpeptidase"/>
    <property type="match status" value="1"/>
</dbReference>
<dbReference type="GO" id="GO:0071555">
    <property type="term" value="P:cell wall organization"/>
    <property type="evidence" value="ECO:0007669"/>
    <property type="project" value="TreeGrafter"/>
</dbReference>
<protein>
    <submittedName>
        <fullName evidence="4">PASTA domain-containing protein</fullName>
    </submittedName>
</protein>
<dbReference type="Pfam" id="PF03717">
    <property type="entry name" value="PBP_dimer"/>
    <property type="match status" value="1"/>
</dbReference>
<dbReference type="InterPro" id="IPR012338">
    <property type="entry name" value="Beta-lactam/transpept-like"/>
</dbReference>
<dbReference type="InterPro" id="IPR050515">
    <property type="entry name" value="Beta-lactam/transpept"/>
</dbReference>
<dbReference type="GO" id="GO:0005886">
    <property type="term" value="C:plasma membrane"/>
    <property type="evidence" value="ECO:0007669"/>
    <property type="project" value="TreeGrafter"/>
</dbReference>
<dbReference type="PROSITE" id="PS51178">
    <property type="entry name" value="PASTA"/>
    <property type="match status" value="1"/>
</dbReference>
<keyword evidence="2" id="KW-0121">Carboxypeptidase</keyword>
<comment type="subcellular location">
    <subcellularLocation>
        <location evidence="1">Membrane</location>
    </subcellularLocation>
</comment>
<dbReference type="GO" id="GO:0008658">
    <property type="term" value="F:penicillin binding"/>
    <property type="evidence" value="ECO:0007669"/>
    <property type="project" value="InterPro"/>
</dbReference>
<dbReference type="OrthoDB" id="9804124at2"/>